<feature type="compositionally biased region" description="Polar residues" evidence="1">
    <location>
        <begin position="1"/>
        <end position="11"/>
    </location>
</feature>
<dbReference type="AlphaFoldDB" id="A0AA38UL26"/>
<name>A0AA38UL26_9AGAR</name>
<protein>
    <submittedName>
        <fullName evidence="2">Uncharacterized protein</fullName>
    </submittedName>
</protein>
<dbReference type="EMBL" id="MU803354">
    <property type="protein sequence ID" value="KAJ3978352.1"/>
    <property type="molecule type" value="Genomic_DNA"/>
</dbReference>
<evidence type="ECO:0000313" key="2">
    <source>
        <dbReference type="EMBL" id="KAJ3978352.1"/>
    </source>
</evidence>
<comment type="caution">
    <text evidence="2">The sequence shown here is derived from an EMBL/GenBank/DDBJ whole genome shotgun (WGS) entry which is preliminary data.</text>
</comment>
<gene>
    <name evidence="2" type="ORF">F5890DRAFT_1560503</name>
</gene>
<proteinExistence type="predicted"/>
<reference evidence="2" key="1">
    <citation type="submission" date="2022-08" db="EMBL/GenBank/DDBJ databases">
        <authorList>
            <consortium name="DOE Joint Genome Institute"/>
            <person name="Min B."/>
            <person name="Riley R."/>
            <person name="Sierra-Patev S."/>
            <person name="Naranjo-Ortiz M."/>
            <person name="Looney B."/>
            <person name="Konkel Z."/>
            <person name="Slot J.C."/>
            <person name="Sakamoto Y."/>
            <person name="Steenwyk J.L."/>
            <person name="Rokas A."/>
            <person name="Carro J."/>
            <person name="Camarero S."/>
            <person name="Ferreira P."/>
            <person name="Molpeceres G."/>
            <person name="Ruiz-Duenas F.J."/>
            <person name="Serrano A."/>
            <person name="Henrissat B."/>
            <person name="Drula E."/>
            <person name="Hughes K.W."/>
            <person name="Mata J.L."/>
            <person name="Ishikawa N.K."/>
            <person name="Vargas-Isla R."/>
            <person name="Ushijima S."/>
            <person name="Smith C.A."/>
            <person name="Ahrendt S."/>
            <person name="Andreopoulos W."/>
            <person name="He G."/>
            <person name="Labutti K."/>
            <person name="Lipzen A."/>
            <person name="Ng V."/>
            <person name="Sandor L."/>
            <person name="Barry K."/>
            <person name="Martinez A.T."/>
            <person name="Xiao Y."/>
            <person name="Gibbons J.G."/>
            <person name="Terashima K."/>
            <person name="Hibbett D.S."/>
            <person name="Grigoriev I.V."/>
        </authorList>
    </citation>
    <scope>NUCLEOTIDE SEQUENCE</scope>
    <source>
        <strain evidence="2">TFB7829</strain>
    </source>
</reference>
<feature type="region of interest" description="Disordered" evidence="1">
    <location>
        <begin position="1"/>
        <end position="20"/>
    </location>
</feature>
<dbReference type="Proteomes" id="UP001163850">
    <property type="component" value="Unassembled WGS sequence"/>
</dbReference>
<evidence type="ECO:0000313" key="3">
    <source>
        <dbReference type="Proteomes" id="UP001163850"/>
    </source>
</evidence>
<evidence type="ECO:0000256" key="1">
    <source>
        <dbReference type="SAM" id="MobiDB-lite"/>
    </source>
</evidence>
<organism evidence="2 3">
    <name type="scientific">Lentinula detonsa</name>
    <dbReference type="NCBI Taxonomy" id="2804962"/>
    <lineage>
        <taxon>Eukaryota</taxon>
        <taxon>Fungi</taxon>
        <taxon>Dikarya</taxon>
        <taxon>Basidiomycota</taxon>
        <taxon>Agaricomycotina</taxon>
        <taxon>Agaricomycetes</taxon>
        <taxon>Agaricomycetidae</taxon>
        <taxon>Agaricales</taxon>
        <taxon>Marasmiineae</taxon>
        <taxon>Omphalotaceae</taxon>
        <taxon>Lentinula</taxon>
    </lineage>
</organism>
<accession>A0AA38UL26</accession>
<sequence>MSYSQSLSLSNPCHPASVDNGHIPSSTATCDIRDATTVRRDHWKASENVIAGLQTLTPQEHFTKNHRSSCVPWLGIRVYLRSDEEEQQDCTRRIGEVVNVGPDSTNETKFLVLIHWDAPVFGDQLFDWCDYEKFTLYSGTPSWKGVKVKVIKTGVYKNREADVVDVRADPVLDRDTISGISSVYIRFHDGDIVGEKRTAWVDYHYIRRCDTRPMRFLHDSRITGKGYCPRYSPEEISTWKYAPSSTPVSAPEPPQESTRYGYGYGYDISISSLRGNPGGYFYCA</sequence>